<keyword evidence="3" id="KW-0805">Transcription regulation</keyword>
<dbReference type="SUPFAM" id="SSF52540">
    <property type="entry name" value="P-loop containing nucleoside triphosphate hydrolases"/>
    <property type="match status" value="1"/>
</dbReference>
<dbReference type="GO" id="GO:0000156">
    <property type="term" value="F:phosphorelay response regulator activity"/>
    <property type="evidence" value="ECO:0007669"/>
    <property type="project" value="InterPro"/>
</dbReference>
<keyword evidence="1" id="KW-0547">Nucleotide-binding</keyword>
<proteinExistence type="predicted"/>
<evidence type="ECO:0000313" key="6">
    <source>
        <dbReference type="EMBL" id="HJC66253.1"/>
    </source>
</evidence>
<name>A0A9D2TEX9_9FIRM</name>
<evidence type="ECO:0000256" key="2">
    <source>
        <dbReference type="ARBA" id="ARBA00022840"/>
    </source>
</evidence>
<evidence type="ECO:0000256" key="4">
    <source>
        <dbReference type="ARBA" id="ARBA00023163"/>
    </source>
</evidence>
<evidence type="ECO:0000256" key="1">
    <source>
        <dbReference type="ARBA" id="ARBA00022741"/>
    </source>
</evidence>
<dbReference type="InterPro" id="IPR010524">
    <property type="entry name" value="Sig_transdc_resp-reg_PrpR_N"/>
</dbReference>
<evidence type="ECO:0000256" key="3">
    <source>
        <dbReference type="ARBA" id="ARBA00023015"/>
    </source>
</evidence>
<dbReference type="InterPro" id="IPR002078">
    <property type="entry name" value="Sigma_54_int"/>
</dbReference>
<dbReference type="Pfam" id="PF02954">
    <property type="entry name" value="HTH_8"/>
    <property type="match status" value="1"/>
</dbReference>
<evidence type="ECO:0000259" key="5">
    <source>
        <dbReference type="PROSITE" id="PS50045"/>
    </source>
</evidence>
<feature type="domain" description="Sigma-54 factor interaction" evidence="5">
    <location>
        <begin position="306"/>
        <end position="511"/>
    </location>
</feature>
<dbReference type="SUPFAM" id="SSF159800">
    <property type="entry name" value="PrpR receptor domain-like"/>
    <property type="match status" value="1"/>
</dbReference>
<dbReference type="Gene3D" id="3.40.50.300">
    <property type="entry name" value="P-loop containing nucleotide triphosphate hydrolases"/>
    <property type="match status" value="1"/>
</dbReference>
<keyword evidence="4" id="KW-0804">Transcription</keyword>
<dbReference type="PRINTS" id="PR01590">
    <property type="entry name" value="HTHFIS"/>
</dbReference>
<dbReference type="Proteomes" id="UP000823863">
    <property type="component" value="Unassembled WGS sequence"/>
</dbReference>
<dbReference type="GO" id="GO:0006355">
    <property type="term" value="P:regulation of DNA-templated transcription"/>
    <property type="evidence" value="ECO:0007669"/>
    <property type="project" value="InterPro"/>
</dbReference>
<organism evidence="6 7">
    <name type="scientific">Candidatus Enterocloster excrementigallinarum</name>
    <dbReference type="NCBI Taxonomy" id="2838558"/>
    <lineage>
        <taxon>Bacteria</taxon>
        <taxon>Bacillati</taxon>
        <taxon>Bacillota</taxon>
        <taxon>Clostridia</taxon>
        <taxon>Lachnospirales</taxon>
        <taxon>Lachnospiraceae</taxon>
        <taxon>Enterocloster</taxon>
    </lineage>
</organism>
<dbReference type="GO" id="GO:0043565">
    <property type="term" value="F:sequence-specific DNA binding"/>
    <property type="evidence" value="ECO:0007669"/>
    <property type="project" value="InterPro"/>
</dbReference>
<dbReference type="Pfam" id="PF06506">
    <property type="entry name" value="PrpR_N"/>
    <property type="match status" value="1"/>
</dbReference>
<dbReference type="GO" id="GO:0005524">
    <property type="term" value="F:ATP binding"/>
    <property type="evidence" value="ECO:0007669"/>
    <property type="project" value="UniProtKB-KW"/>
</dbReference>
<dbReference type="Gene3D" id="1.10.10.60">
    <property type="entry name" value="Homeodomain-like"/>
    <property type="match status" value="1"/>
</dbReference>
<reference evidence="6" key="2">
    <citation type="submission" date="2021-04" db="EMBL/GenBank/DDBJ databases">
        <authorList>
            <person name="Gilroy R."/>
        </authorList>
    </citation>
    <scope>NUCLEOTIDE SEQUENCE</scope>
    <source>
        <strain evidence="6">CHK198-12963</strain>
    </source>
</reference>
<dbReference type="PROSITE" id="PS50045">
    <property type="entry name" value="SIGMA54_INTERACT_4"/>
    <property type="match status" value="1"/>
</dbReference>
<comment type="caution">
    <text evidence="6">The sequence shown here is derived from an EMBL/GenBank/DDBJ whole genome shotgun (WGS) entry which is preliminary data.</text>
</comment>
<protein>
    <submittedName>
        <fullName evidence="6">PrpR N-terminal domain-containing protein</fullName>
    </submittedName>
</protein>
<dbReference type="SUPFAM" id="SSF46689">
    <property type="entry name" value="Homeodomain-like"/>
    <property type="match status" value="1"/>
</dbReference>
<dbReference type="Pfam" id="PF25601">
    <property type="entry name" value="AAA_lid_14"/>
    <property type="match status" value="1"/>
</dbReference>
<accession>A0A9D2TEX9</accession>
<dbReference type="Gene3D" id="3.40.50.10660">
    <property type="entry name" value="PrpR receptor domain-like"/>
    <property type="match status" value="1"/>
</dbReference>
<dbReference type="Gene3D" id="1.10.8.60">
    <property type="match status" value="1"/>
</dbReference>
<dbReference type="AlphaFoldDB" id="A0A9D2TEX9"/>
<dbReference type="Pfam" id="PF14532">
    <property type="entry name" value="Sigma54_activ_2"/>
    <property type="match status" value="1"/>
</dbReference>
<keyword evidence="2" id="KW-0067">ATP-binding</keyword>
<sequence length="599" mass="67806">MCKKPRILGIAPYEGLVSLMNQYAKQRQDIRLTAIYGNLEGGAAIAKERYMDYDLIISRANTASMIDRTVPIPVIDIKMDYYDVLRCIKMAEQTKTRFAVLGFHSLTSIAKSLCSLLKMPVDIFSISTFSEASDLLNKLKAEGYETVICDTIPYNRAKLIGITPILLTSSMESLKAAVDSAIYYYHEYRSLHQSASLMQQVLKRSTSRYMVLDGQGSCLFASMEDEKKQQFSEILKEELPHCRQDQERTFFIRAEDQLYSVHSSYISEENGTMFQLIRSQIPLTYSKYGITIMDRWQAEASFENSFYSNTELAREIITRAQEMADSSLPLMITGEVGTGKDRAAHIYYAKSARRSCPMYVINCSYLNDKSWSFITNHYNSPFTDNGNTIYISNIGQLSSTRQKQLLSILLDTNVHVRNRLILSCVQPAEGSLPHAAVEYINALGCILAVVKPLRQEKADIAASAGLYLNALNRDLGKQVVGFDDGALKLLIHYDYPHNRTQFKRILKEAALRTTEPYISEDTIRQILEQEQVLLKKEHQPAQDSASCSGHEMILELNQTLDAMNRDIVVRTLSLCGGNQTVAAKKLGISRTTLWRYLNR</sequence>
<dbReference type="PANTHER" id="PTHR32071">
    <property type="entry name" value="TRANSCRIPTIONAL REGULATORY PROTEIN"/>
    <property type="match status" value="1"/>
</dbReference>
<gene>
    <name evidence="6" type="ORF">H9931_05960</name>
</gene>
<dbReference type="EMBL" id="DWWB01000030">
    <property type="protein sequence ID" value="HJC66253.1"/>
    <property type="molecule type" value="Genomic_DNA"/>
</dbReference>
<dbReference type="InterPro" id="IPR009057">
    <property type="entry name" value="Homeodomain-like_sf"/>
</dbReference>
<dbReference type="InterPro" id="IPR058031">
    <property type="entry name" value="AAA_lid_NorR"/>
</dbReference>
<dbReference type="Gene3D" id="3.40.50.2300">
    <property type="match status" value="1"/>
</dbReference>
<evidence type="ECO:0000313" key="7">
    <source>
        <dbReference type="Proteomes" id="UP000823863"/>
    </source>
</evidence>
<reference evidence="6" key="1">
    <citation type="journal article" date="2021" name="PeerJ">
        <title>Extensive microbial diversity within the chicken gut microbiome revealed by metagenomics and culture.</title>
        <authorList>
            <person name="Gilroy R."/>
            <person name="Ravi A."/>
            <person name="Getino M."/>
            <person name="Pursley I."/>
            <person name="Horton D.L."/>
            <person name="Alikhan N.F."/>
            <person name="Baker D."/>
            <person name="Gharbi K."/>
            <person name="Hall N."/>
            <person name="Watson M."/>
            <person name="Adriaenssens E.M."/>
            <person name="Foster-Nyarko E."/>
            <person name="Jarju S."/>
            <person name="Secka A."/>
            <person name="Antonio M."/>
            <person name="Oren A."/>
            <person name="Chaudhuri R.R."/>
            <person name="La Ragione R."/>
            <person name="Hildebrand F."/>
            <person name="Pallen M.J."/>
        </authorList>
    </citation>
    <scope>NUCLEOTIDE SEQUENCE</scope>
    <source>
        <strain evidence="6">CHK198-12963</strain>
    </source>
</reference>
<dbReference type="InterPro" id="IPR027417">
    <property type="entry name" value="P-loop_NTPase"/>
</dbReference>
<dbReference type="InterPro" id="IPR002197">
    <property type="entry name" value="HTH_Fis"/>
</dbReference>